<keyword evidence="3" id="KW-0560">Oxidoreductase</keyword>
<dbReference type="PROSITE" id="PS00063">
    <property type="entry name" value="ALDOKETO_REDUCTASE_3"/>
    <property type="match status" value="1"/>
</dbReference>
<comment type="similarity">
    <text evidence="1">Belongs to the aldo/keto reductase family.</text>
</comment>
<protein>
    <recommendedName>
        <fullName evidence="7">NADP-dependent oxidoreductase domain-containing protein</fullName>
    </recommendedName>
</protein>
<keyword evidence="9" id="KW-1185">Reference proteome</keyword>
<evidence type="ECO:0000256" key="3">
    <source>
        <dbReference type="ARBA" id="ARBA00023002"/>
    </source>
</evidence>
<dbReference type="InterPro" id="IPR023210">
    <property type="entry name" value="NADP_OxRdtase_dom"/>
</dbReference>
<dbReference type="AlphaFoldDB" id="A0AAV6TWE3"/>
<sequence length="349" mass="40017">MDYKDSSITGKFSDTEKENIFSEESSILLSSGYRMPIIGLGSSLVTDGGTLEASMTAAVEIGYRHFDTAFTYHNEKQIGNALTKLMESGSVKREEIFVVSKLPQNGMKGESVEYFCKKSLENLGLDYIDLYLIHSPMATKRSKDDQEHVPFKDGLVDYEIVDLVDTWQAMESLVNKGYVRSVGLSNFNSEQTKRVYDAARIKPANLQVECHTYFPQYELFDYCKKLNISMTAYCPLGCPHLQEFMLENNGMDLKAPTLLENEVVAQIGRKYNKTPAQILLRYLVQRGIAVIPRSKNPKRLKENFEVFDFSLEDEDMNLLKSIQNGFRYVKLDYWKGMVDHPEYPYYIPF</sequence>
<reference evidence="8 9" key="1">
    <citation type="journal article" date="2022" name="Nat. Ecol. Evol.">
        <title>A masculinizing supergene underlies an exaggerated male reproductive morph in a spider.</title>
        <authorList>
            <person name="Hendrickx F."/>
            <person name="De Corte Z."/>
            <person name="Sonet G."/>
            <person name="Van Belleghem S.M."/>
            <person name="Kostlbacher S."/>
            <person name="Vangestel C."/>
        </authorList>
    </citation>
    <scope>NUCLEOTIDE SEQUENCE [LARGE SCALE GENOMIC DNA]</scope>
    <source>
        <strain evidence="8">W744_W776</strain>
    </source>
</reference>
<dbReference type="InterPro" id="IPR020471">
    <property type="entry name" value="AKR"/>
</dbReference>
<accession>A0AAV6TWE3</accession>
<dbReference type="Pfam" id="PF00248">
    <property type="entry name" value="Aldo_ket_red"/>
    <property type="match status" value="1"/>
</dbReference>
<dbReference type="InterPro" id="IPR036812">
    <property type="entry name" value="NAD(P)_OxRdtase_dom_sf"/>
</dbReference>
<feature type="domain" description="NADP-dependent oxidoreductase" evidence="7">
    <location>
        <begin position="53"/>
        <end position="323"/>
    </location>
</feature>
<dbReference type="EMBL" id="JAFNEN010000952">
    <property type="protein sequence ID" value="KAG8175742.1"/>
    <property type="molecule type" value="Genomic_DNA"/>
</dbReference>
<feature type="site" description="Lowers pKa of active site Tyr" evidence="6">
    <location>
        <position position="101"/>
    </location>
</feature>
<dbReference type="PIRSF" id="PIRSF000097">
    <property type="entry name" value="AKR"/>
    <property type="match status" value="1"/>
</dbReference>
<proteinExistence type="inferred from homology"/>
<dbReference type="PANTHER" id="PTHR11732">
    <property type="entry name" value="ALDO/KETO REDUCTASE"/>
    <property type="match status" value="1"/>
</dbReference>
<dbReference type="Proteomes" id="UP000827092">
    <property type="component" value="Unassembled WGS sequence"/>
</dbReference>
<dbReference type="PRINTS" id="PR00069">
    <property type="entry name" value="ALDKETRDTASE"/>
</dbReference>
<evidence type="ECO:0000256" key="5">
    <source>
        <dbReference type="PIRSR" id="PIRSR000097-2"/>
    </source>
</evidence>
<dbReference type="PROSITE" id="PS00062">
    <property type="entry name" value="ALDOKETO_REDUCTASE_2"/>
    <property type="match status" value="1"/>
</dbReference>
<gene>
    <name evidence="8" type="ORF">JTE90_024515</name>
</gene>
<keyword evidence="2" id="KW-0521">NADP</keyword>
<dbReference type="GO" id="GO:0016491">
    <property type="term" value="F:oxidoreductase activity"/>
    <property type="evidence" value="ECO:0007669"/>
    <property type="project" value="UniProtKB-KW"/>
</dbReference>
<comment type="caution">
    <text evidence="8">The sequence shown here is derived from an EMBL/GenBank/DDBJ whole genome shotgun (WGS) entry which is preliminary data.</text>
</comment>
<organism evidence="8 9">
    <name type="scientific">Oedothorax gibbosus</name>
    <dbReference type="NCBI Taxonomy" id="931172"/>
    <lineage>
        <taxon>Eukaryota</taxon>
        <taxon>Metazoa</taxon>
        <taxon>Ecdysozoa</taxon>
        <taxon>Arthropoda</taxon>
        <taxon>Chelicerata</taxon>
        <taxon>Arachnida</taxon>
        <taxon>Araneae</taxon>
        <taxon>Araneomorphae</taxon>
        <taxon>Entelegynae</taxon>
        <taxon>Araneoidea</taxon>
        <taxon>Linyphiidae</taxon>
        <taxon>Erigoninae</taxon>
        <taxon>Oedothorax</taxon>
    </lineage>
</organism>
<evidence type="ECO:0000259" key="7">
    <source>
        <dbReference type="Pfam" id="PF00248"/>
    </source>
</evidence>
<dbReference type="PROSITE" id="PS00798">
    <property type="entry name" value="ALDOKETO_REDUCTASE_1"/>
    <property type="match status" value="1"/>
</dbReference>
<evidence type="ECO:0000256" key="6">
    <source>
        <dbReference type="PIRSR" id="PIRSR000097-3"/>
    </source>
</evidence>
<evidence type="ECO:0000313" key="8">
    <source>
        <dbReference type="EMBL" id="KAG8175742.1"/>
    </source>
</evidence>
<evidence type="ECO:0000313" key="9">
    <source>
        <dbReference type="Proteomes" id="UP000827092"/>
    </source>
</evidence>
<evidence type="ECO:0000256" key="4">
    <source>
        <dbReference type="PIRSR" id="PIRSR000097-1"/>
    </source>
</evidence>
<dbReference type="FunFam" id="3.20.20.100:FF:000006">
    <property type="entry name" value="Aldo-keto reductase family 1 member A1"/>
    <property type="match status" value="1"/>
</dbReference>
<name>A0AAV6TWE3_9ARAC</name>
<dbReference type="InterPro" id="IPR018170">
    <property type="entry name" value="Aldo/ket_reductase_CS"/>
</dbReference>
<evidence type="ECO:0000256" key="1">
    <source>
        <dbReference type="ARBA" id="ARBA00007905"/>
    </source>
</evidence>
<dbReference type="SUPFAM" id="SSF51430">
    <property type="entry name" value="NAD(P)-linked oxidoreductase"/>
    <property type="match status" value="1"/>
</dbReference>
<evidence type="ECO:0000256" key="2">
    <source>
        <dbReference type="ARBA" id="ARBA00022857"/>
    </source>
</evidence>
<dbReference type="Gene3D" id="3.20.20.100">
    <property type="entry name" value="NADP-dependent oxidoreductase domain"/>
    <property type="match status" value="1"/>
</dbReference>
<feature type="active site" description="Proton donor" evidence="4">
    <location>
        <position position="72"/>
    </location>
</feature>
<feature type="binding site" evidence="5">
    <location>
        <position position="134"/>
    </location>
    <ligand>
        <name>substrate</name>
    </ligand>
</feature>